<keyword evidence="2" id="KW-1185">Reference proteome</keyword>
<evidence type="ECO:0000313" key="1">
    <source>
        <dbReference type="EMBL" id="KNZ43684.1"/>
    </source>
</evidence>
<dbReference type="VEuPathDB" id="FungiDB:VP01_998g1"/>
<gene>
    <name evidence="1" type="ORF">VP01_998g1</name>
</gene>
<name>A0A0L6U584_9BASI</name>
<reference evidence="1 2" key="1">
    <citation type="submission" date="2015-08" db="EMBL/GenBank/DDBJ databases">
        <title>Next Generation Sequencing and Analysis of the Genome of Puccinia sorghi L Schw, the Causal Agent of Maize Common Rust.</title>
        <authorList>
            <person name="Rochi L."/>
            <person name="Burguener G."/>
            <person name="Darino M."/>
            <person name="Turjanski A."/>
            <person name="Kreff E."/>
            <person name="Dieguez M.J."/>
            <person name="Sacco F."/>
        </authorList>
    </citation>
    <scope>NUCLEOTIDE SEQUENCE [LARGE SCALE GENOMIC DNA]</scope>
    <source>
        <strain evidence="1 2">RO10H11247</strain>
    </source>
</reference>
<organism evidence="1 2">
    <name type="scientific">Puccinia sorghi</name>
    <dbReference type="NCBI Taxonomy" id="27349"/>
    <lineage>
        <taxon>Eukaryota</taxon>
        <taxon>Fungi</taxon>
        <taxon>Dikarya</taxon>
        <taxon>Basidiomycota</taxon>
        <taxon>Pucciniomycotina</taxon>
        <taxon>Pucciniomycetes</taxon>
        <taxon>Pucciniales</taxon>
        <taxon>Pucciniaceae</taxon>
        <taxon>Puccinia</taxon>
    </lineage>
</organism>
<proteinExistence type="predicted"/>
<protein>
    <submittedName>
        <fullName evidence="1">Uncharacterized protein</fullName>
    </submittedName>
</protein>
<comment type="caution">
    <text evidence="1">The sequence shown here is derived from an EMBL/GenBank/DDBJ whole genome shotgun (WGS) entry which is preliminary data.</text>
</comment>
<dbReference type="AlphaFoldDB" id="A0A0L6U584"/>
<sequence length="123" mass="13694">MKPLQESWFEFFPPLDLCIYSLSLPAMQASMANRGLTENCVMPTLMLLMSSLMNISQTAPAANPRTNLKKAVSTSTLMPEKPLILLSVDCLTFAHVNENLAQVQEGVTSLGITHWLMFECFKL</sequence>
<dbReference type="EMBL" id="LAVV01015702">
    <property type="protein sequence ID" value="KNZ43684.1"/>
    <property type="molecule type" value="Genomic_DNA"/>
</dbReference>
<accession>A0A0L6U584</accession>
<dbReference type="Proteomes" id="UP000037035">
    <property type="component" value="Unassembled WGS sequence"/>
</dbReference>
<evidence type="ECO:0000313" key="2">
    <source>
        <dbReference type="Proteomes" id="UP000037035"/>
    </source>
</evidence>